<evidence type="ECO:0000313" key="2">
    <source>
        <dbReference type="EMBL" id="PQJ92701.1"/>
    </source>
</evidence>
<dbReference type="EMBL" id="BSOU01000004">
    <property type="protein sequence ID" value="GLR74778.1"/>
    <property type="molecule type" value="Genomic_DNA"/>
</dbReference>
<comment type="caution">
    <text evidence="2">The sequence shown here is derived from an EMBL/GenBank/DDBJ whole genome shotgun (WGS) entry which is preliminary data.</text>
</comment>
<sequence length="283" mass="33097">MIKNWTVITQPVKYGSKGVAYRERYITSTKHPNHTNTTEIFSVIGNEHTSKYIALIGEQYRLRQQMGHKAGRHLSSYAMEYCLTLPKSIVPTNEQWKEIITSCCKSLFQVCNLTNEDEFYFKKNIRAVIHRQNQENKMGSGDHVHLIVGKVLAGRNTRVLKELQQKKATKVLKTAFNIAVLKHVGLNYRDYTPSELNKSKKLETWKYHYAKNLENEKMIIKIQSQIDKWFIANNEKNSRQLNRQFNRITKTYLMLNKSDLPNIVKIEDSIKAIEKISNRKIIH</sequence>
<evidence type="ECO:0000313" key="4">
    <source>
        <dbReference type="Proteomes" id="UP001156660"/>
    </source>
</evidence>
<gene>
    <name evidence="2" type="ORF">BTO23_01020</name>
    <name evidence="1" type="ORF">GCM10007855_16520</name>
</gene>
<reference evidence="1" key="4">
    <citation type="submission" date="2023-01" db="EMBL/GenBank/DDBJ databases">
        <title>Draft genome sequence of Aliivibrio sifiae strain NBRC 105001.</title>
        <authorList>
            <person name="Sun Q."/>
            <person name="Mori K."/>
        </authorList>
    </citation>
    <scope>NUCLEOTIDE SEQUENCE</scope>
    <source>
        <strain evidence="1">NBRC 105001</strain>
    </source>
</reference>
<dbReference type="Proteomes" id="UP000239273">
    <property type="component" value="Unassembled WGS sequence"/>
</dbReference>
<evidence type="ECO:0000313" key="3">
    <source>
        <dbReference type="Proteomes" id="UP000239273"/>
    </source>
</evidence>
<reference evidence="4" key="3">
    <citation type="journal article" date="2019" name="Int. J. Syst. Evol. Microbiol.">
        <title>The Global Catalogue of Microorganisms (GCM) 10K type strain sequencing project: providing services to taxonomists for standard genome sequencing and annotation.</title>
        <authorList>
            <consortium name="The Broad Institute Genomics Platform"/>
            <consortium name="The Broad Institute Genome Sequencing Center for Infectious Disease"/>
            <person name="Wu L."/>
            <person name="Ma J."/>
        </authorList>
    </citation>
    <scope>NUCLEOTIDE SEQUENCE [LARGE SCALE GENOMIC DNA]</scope>
    <source>
        <strain evidence="4">NBRC 105001</strain>
    </source>
</reference>
<keyword evidence="4" id="KW-1185">Reference proteome</keyword>
<evidence type="ECO:0000313" key="1">
    <source>
        <dbReference type="EMBL" id="GLR74778.1"/>
    </source>
</evidence>
<dbReference type="OrthoDB" id="6378816at2"/>
<reference evidence="1" key="1">
    <citation type="journal article" date="2014" name="Int. J. Syst. Evol. Microbiol.">
        <title>Complete genome of a new Firmicutes species belonging to the dominant human colonic microbiota ('Ruminococcus bicirculans') reveals two chromosomes and a selective capacity to utilize plant glucans.</title>
        <authorList>
            <consortium name="NISC Comparative Sequencing Program"/>
            <person name="Wegmann U."/>
            <person name="Louis P."/>
            <person name="Goesmann A."/>
            <person name="Henrissat B."/>
            <person name="Duncan S.H."/>
            <person name="Flint H.J."/>
        </authorList>
    </citation>
    <scope>NUCLEOTIDE SEQUENCE</scope>
    <source>
        <strain evidence="1">NBRC 105001</strain>
    </source>
</reference>
<name>A0A2S7XGZ7_9GAMM</name>
<organism evidence="2 3">
    <name type="scientific">Aliivibrio sifiae</name>
    <dbReference type="NCBI Taxonomy" id="566293"/>
    <lineage>
        <taxon>Bacteria</taxon>
        <taxon>Pseudomonadati</taxon>
        <taxon>Pseudomonadota</taxon>
        <taxon>Gammaproteobacteria</taxon>
        <taxon>Vibrionales</taxon>
        <taxon>Vibrionaceae</taxon>
        <taxon>Aliivibrio</taxon>
    </lineage>
</organism>
<protein>
    <submittedName>
        <fullName evidence="2">Uncharacterized protein</fullName>
    </submittedName>
</protein>
<proteinExistence type="predicted"/>
<accession>A0A2S7XGZ7</accession>
<reference evidence="2 3" key="2">
    <citation type="submission" date="2016-12" db="EMBL/GenBank/DDBJ databases">
        <title>Diversity of luminous bacteria.</title>
        <authorList>
            <person name="Yoshizawa S."/>
            <person name="Kogure K."/>
        </authorList>
    </citation>
    <scope>NUCLEOTIDE SEQUENCE [LARGE SCALE GENOMIC DNA]</scope>
    <source>
        <strain evidence="2 3">NBRC 105001</strain>
    </source>
</reference>
<dbReference type="AlphaFoldDB" id="A0A2S7XGZ7"/>
<dbReference type="Proteomes" id="UP001156660">
    <property type="component" value="Unassembled WGS sequence"/>
</dbReference>
<dbReference type="RefSeq" id="WP_105062832.1">
    <property type="nucleotide sequence ID" value="NZ_BSOU01000004.1"/>
</dbReference>
<dbReference type="EMBL" id="MSCP01000001">
    <property type="protein sequence ID" value="PQJ92701.1"/>
    <property type="molecule type" value="Genomic_DNA"/>
</dbReference>